<dbReference type="EMBL" id="CP000749">
    <property type="protein sequence ID" value="ABR70329.1"/>
    <property type="molecule type" value="Genomic_DNA"/>
</dbReference>
<dbReference type="SUPFAM" id="SSF143120">
    <property type="entry name" value="YefM-like"/>
    <property type="match status" value="1"/>
</dbReference>
<dbReference type="InterPro" id="IPR051405">
    <property type="entry name" value="phD/YefM_antitoxin"/>
</dbReference>
<dbReference type="KEGG" id="mmw:Mmwyl1_1400"/>
<dbReference type="InterPro" id="IPR006442">
    <property type="entry name" value="Antitoxin_Phd/YefM"/>
</dbReference>
<dbReference type="AlphaFoldDB" id="A6VV50"/>
<organism evidence="3">
    <name type="scientific">Marinomonas sp. (strain MWYL1)</name>
    <dbReference type="NCBI Taxonomy" id="400668"/>
    <lineage>
        <taxon>Bacteria</taxon>
        <taxon>Pseudomonadati</taxon>
        <taxon>Pseudomonadota</taxon>
        <taxon>Gammaproteobacteria</taxon>
        <taxon>Oceanospirillales</taxon>
        <taxon>Oceanospirillaceae</taxon>
        <taxon>Marinomonas</taxon>
    </lineage>
</organism>
<dbReference type="PANTHER" id="PTHR33713:SF11">
    <property type="entry name" value="PREVENT-HOST-DEATH FAMILY PROTEIN"/>
    <property type="match status" value="1"/>
</dbReference>
<reference evidence="3" key="1">
    <citation type="submission" date="2007-06" db="EMBL/GenBank/DDBJ databases">
        <title>Complete sequence of Marinomonas sp. MWYL1.</title>
        <authorList>
            <consortium name="US DOE Joint Genome Institute"/>
            <person name="Copeland A."/>
            <person name="Lucas S."/>
            <person name="Lapidus A."/>
            <person name="Barry K."/>
            <person name="Glavina del Rio T."/>
            <person name="Dalin E."/>
            <person name="Tice H."/>
            <person name="Pitluck S."/>
            <person name="Kiss H."/>
            <person name="Brettin T."/>
            <person name="Bruce D."/>
            <person name="Detter J.C."/>
            <person name="Han C."/>
            <person name="Schmutz J."/>
            <person name="Larimer F."/>
            <person name="Land M."/>
            <person name="Hauser L."/>
            <person name="Kyrpides N."/>
            <person name="Kim E."/>
            <person name="Johnston A.W.B."/>
            <person name="Todd J.D."/>
            <person name="Rogers R."/>
            <person name="Wexler M."/>
            <person name="Bond P.L."/>
            <person name="Li Y."/>
            <person name="Richardson P."/>
        </authorList>
    </citation>
    <scope>NUCLEOTIDE SEQUENCE [LARGE SCALE GENOMIC DNA]</scope>
    <source>
        <strain evidence="3">MWYL1</strain>
    </source>
</reference>
<name>A6VV50_MARMS</name>
<dbReference type="PANTHER" id="PTHR33713">
    <property type="entry name" value="ANTITOXIN YAFN-RELATED"/>
    <property type="match status" value="1"/>
</dbReference>
<dbReference type="Gene3D" id="3.40.1620.10">
    <property type="entry name" value="YefM-like domain"/>
    <property type="match status" value="1"/>
</dbReference>
<evidence type="ECO:0000256" key="1">
    <source>
        <dbReference type="ARBA" id="ARBA00009981"/>
    </source>
</evidence>
<protein>
    <recommendedName>
        <fullName evidence="2">Antitoxin</fullName>
    </recommendedName>
</protein>
<dbReference type="eggNOG" id="COG2161">
    <property type="taxonomic scope" value="Bacteria"/>
</dbReference>
<evidence type="ECO:0000313" key="3">
    <source>
        <dbReference type="EMBL" id="ABR70329.1"/>
    </source>
</evidence>
<comment type="function">
    <text evidence="2">Antitoxin component of a type II toxin-antitoxin (TA) system.</text>
</comment>
<dbReference type="NCBIfam" id="TIGR01552">
    <property type="entry name" value="phd_fam"/>
    <property type="match status" value="1"/>
</dbReference>
<dbReference type="STRING" id="400668.Mmwyl1_1400"/>
<dbReference type="HOGENOM" id="CLU_166037_3_2_6"/>
<proteinExistence type="inferred from homology"/>
<accession>A6VV50</accession>
<dbReference type="InterPro" id="IPR036165">
    <property type="entry name" value="YefM-like_sf"/>
</dbReference>
<evidence type="ECO:0000256" key="2">
    <source>
        <dbReference type="RuleBase" id="RU362080"/>
    </source>
</evidence>
<gene>
    <name evidence="3" type="ordered locus">Mmwyl1_1400</name>
</gene>
<comment type="similarity">
    <text evidence="1 2">Belongs to the phD/YefM antitoxin family.</text>
</comment>
<dbReference type="OrthoDB" id="7069202at2"/>
<sequence>MKLSSQIKPISYLKAHAAEVVRNLSTNMQPMVITQNGEAKAVIQDIKSYEQTQETMALLKMLALGQRQVEEGKVQPAGDLVAKLRNRSKSR</sequence>
<dbReference type="Pfam" id="PF02604">
    <property type="entry name" value="PhdYeFM_antitox"/>
    <property type="match status" value="1"/>
</dbReference>